<dbReference type="EMBL" id="JAZGQL010000012">
    <property type="protein sequence ID" value="MEE6308612.1"/>
    <property type="molecule type" value="Genomic_DNA"/>
</dbReference>
<keyword evidence="2" id="KW-1185">Reference proteome</keyword>
<evidence type="ECO:0000313" key="1">
    <source>
        <dbReference type="EMBL" id="MEE6308612.1"/>
    </source>
</evidence>
<protein>
    <submittedName>
        <fullName evidence="1">Histone deacetylase</fullName>
    </submittedName>
</protein>
<proteinExistence type="predicted"/>
<dbReference type="RefSeq" id="WP_331208889.1">
    <property type="nucleotide sequence ID" value="NZ_JAZGQL010000012.1"/>
</dbReference>
<gene>
    <name evidence="1" type="ORF">V1634_17425</name>
</gene>
<name>A0ABU7SGA7_9ACTN</name>
<evidence type="ECO:0000313" key="2">
    <source>
        <dbReference type="Proteomes" id="UP001339911"/>
    </source>
</evidence>
<dbReference type="Gene3D" id="3.10.490.10">
    <property type="entry name" value="Gamma-glutamyl cyclotransferase-like"/>
    <property type="match status" value="1"/>
</dbReference>
<comment type="caution">
    <text evidence="1">The sequence shown here is derived from an EMBL/GenBank/DDBJ whole genome shotgun (WGS) entry which is preliminary data.</text>
</comment>
<organism evidence="1 2">
    <name type="scientific">Plantactinospora veratri</name>
    <dbReference type="NCBI Taxonomy" id="1436122"/>
    <lineage>
        <taxon>Bacteria</taxon>
        <taxon>Bacillati</taxon>
        <taxon>Actinomycetota</taxon>
        <taxon>Actinomycetes</taxon>
        <taxon>Micromonosporales</taxon>
        <taxon>Micromonosporaceae</taxon>
        <taxon>Plantactinospora</taxon>
    </lineage>
</organism>
<dbReference type="Proteomes" id="UP001339911">
    <property type="component" value="Unassembled WGS sequence"/>
</dbReference>
<accession>A0ABU7SGA7</accession>
<reference evidence="1 2" key="1">
    <citation type="submission" date="2024-01" db="EMBL/GenBank/DDBJ databases">
        <title>Genome insights into Plantactinospora veratri sp. nov.</title>
        <authorList>
            <person name="Wang L."/>
        </authorList>
    </citation>
    <scope>NUCLEOTIDE SEQUENCE [LARGE SCALE GENOMIC DNA]</scope>
    <source>
        <strain evidence="1 2">NEAU-FHS4</strain>
    </source>
</reference>
<sequence length="220" mass="22933">MAEPEPILISRRPGAPVAGLDPVWYAAYGSNLDADRFGCYLGGGRPVGGQRDHPGCRDGSPPQADRPVLLPGAIYFALESRTWSGGMAFYDPGLPGVVAARAYLLSADQFADVAAQEMHRLPKGPLDLVAAAVAAGRASAGPGRYETVICAGILDGHPVLTLTAPWRAGDVSSNPPAPAYLATIARGLRTSHGWTDEQISGYLTGCRGVGGRAAEDRLRA</sequence>